<keyword evidence="1" id="KW-0812">Transmembrane</keyword>
<dbReference type="RefSeq" id="WP_017743335.1">
    <property type="nucleotide sequence ID" value="NZ_KQ976354.1"/>
</dbReference>
<proteinExistence type="predicted"/>
<dbReference type="STRING" id="128403.WA1_04100"/>
<reference evidence="2 3" key="1">
    <citation type="journal article" date="2013" name="Genome Biol. Evol.">
        <title>Genomes of Stigonematalean cyanobacteria (subsection V) and the evolution of oxygenic photosynthesis from prokaryotes to plastids.</title>
        <authorList>
            <person name="Dagan T."/>
            <person name="Roettger M."/>
            <person name="Stucken K."/>
            <person name="Landan G."/>
            <person name="Koch R."/>
            <person name="Major P."/>
            <person name="Gould S.B."/>
            <person name="Goremykin V.V."/>
            <person name="Rippka R."/>
            <person name="Tandeau de Marsac N."/>
            <person name="Gugger M."/>
            <person name="Lockhart P.J."/>
            <person name="Allen J.F."/>
            <person name="Brune I."/>
            <person name="Maus I."/>
            <person name="Puhler A."/>
            <person name="Martin W.F."/>
        </authorList>
    </citation>
    <scope>NUCLEOTIDE SEQUENCE [LARGE SCALE GENOMIC DNA]</scope>
    <source>
        <strain evidence="2 3">PCC 7110</strain>
    </source>
</reference>
<evidence type="ECO:0000313" key="3">
    <source>
        <dbReference type="Proteomes" id="UP000076925"/>
    </source>
</evidence>
<protein>
    <submittedName>
        <fullName evidence="2">Uncharacterized protein</fullName>
    </submittedName>
</protein>
<dbReference type="EMBL" id="ANNX02000045">
    <property type="protein sequence ID" value="KYC37708.1"/>
    <property type="molecule type" value="Genomic_DNA"/>
</dbReference>
<keyword evidence="1" id="KW-1133">Transmembrane helix</keyword>
<gene>
    <name evidence="2" type="ORF">WA1_04100</name>
</gene>
<sequence>MISLLDNVVIFATVIAIPIILRLIISRHLAQQALRWWYQRQHLRMCQEAELIRNKMLQELFVLRRHIELSRLSCSESKFDEKNLDRIQKIHSSLIDLSEYFYPAHLDDGLPLAIRAFVESRQSHLFNLNIQLDLPETWNQGSEEINRILLMLLHEAIEIINDHNASYSSILLSLKQEKRYSELRLKISSTVKFNHHDYSALQTLNYLSHIFKTLTGGKSGYQQNEFSQIWYFYW</sequence>
<name>A0A139WZ49_9CYAN</name>
<dbReference type="AlphaFoldDB" id="A0A139WZ49"/>
<comment type="caution">
    <text evidence="2">The sequence shown here is derived from an EMBL/GenBank/DDBJ whole genome shotgun (WGS) entry which is preliminary data.</text>
</comment>
<feature type="transmembrane region" description="Helical" evidence="1">
    <location>
        <begin position="6"/>
        <end position="25"/>
    </location>
</feature>
<evidence type="ECO:0000256" key="1">
    <source>
        <dbReference type="SAM" id="Phobius"/>
    </source>
</evidence>
<accession>A0A139WZ49</accession>
<organism evidence="2 3">
    <name type="scientific">Scytonema hofmannii PCC 7110</name>
    <dbReference type="NCBI Taxonomy" id="128403"/>
    <lineage>
        <taxon>Bacteria</taxon>
        <taxon>Bacillati</taxon>
        <taxon>Cyanobacteriota</taxon>
        <taxon>Cyanophyceae</taxon>
        <taxon>Nostocales</taxon>
        <taxon>Scytonemataceae</taxon>
        <taxon>Scytonema</taxon>
    </lineage>
</organism>
<keyword evidence="3" id="KW-1185">Reference proteome</keyword>
<dbReference type="Proteomes" id="UP000076925">
    <property type="component" value="Unassembled WGS sequence"/>
</dbReference>
<evidence type="ECO:0000313" key="2">
    <source>
        <dbReference type="EMBL" id="KYC37708.1"/>
    </source>
</evidence>
<keyword evidence="1" id="KW-0472">Membrane</keyword>
<dbReference type="OrthoDB" id="421579at2"/>